<dbReference type="RefSeq" id="WP_250858573.1">
    <property type="nucleotide sequence ID" value="NZ_JAGSOJ010000001.1"/>
</dbReference>
<dbReference type="GO" id="GO:0016887">
    <property type="term" value="F:ATP hydrolysis activity"/>
    <property type="evidence" value="ECO:0007669"/>
    <property type="project" value="InterPro"/>
</dbReference>
<feature type="transmembrane region" description="Helical" evidence="10">
    <location>
        <begin position="20"/>
        <end position="39"/>
    </location>
</feature>
<keyword evidence="8 10" id="KW-1133">Transmembrane helix</keyword>
<evidence type="ECO:0000259" key="11">
    <source>
        <dbReference type="PROSITE" id="PS50893"/>
    </source>
</evidence>
<comment type="caution">
    <text evidence="13">The sequence shown here is derived from an EMBL/GenBank/DDBJ whole genome shotgun (WGS) entry which is preliminary data.</text>
</comment>
<keyword evidence="7 13" id="KW-0067">ATP-binding</keyword>
<dbReference type="SUPFAM" id="SSF52540">
    <property type="entry name" value="P-loop containing nucleoside triphosphate hydrolases"/>
    <property type="match status" value="1"/>
</dbReference>
<evidence type="ECO:0000313" key="13">
    <source>
        <dbReference type="EMBL" id="MCM1989582.1"/>
    </source>
</evidence>
<evidence type="ECO:0000256" key="2">
    <source>
        <dbReference type="ARBA" id="ARBA00022448"/>
    </source>
</evidence>
<dbReference type="PANTHER" id="PTHR43394">
    <property type="entry name" value="ATP-DEPENDENT PERMEASE MDL1, MITOCHONDRIAL"/>
    <property type="match status" value="1"/>
</dbReference>
<evidence type="ECO:0000256" key="4">
    <source>
        <dbReference type="ARBA" id="ARBA00022692"/>
    </source>
</evidence>
<evidence type="ECO:0000256" key="8">
    <source>
        <dbReference type="ARBA" id="ARBA00022989"/>
    </source>
</evidence>
<evidence type="ECO:0000256" key="7">
    <source>
        <dbReference type="ARBA" id="ARBA00022840"/>
    </source>
</evidence>
<dbReference type="PANTHER" id="PTHR43394:SF1">
    <property type="entry name" value="ATP-BINDING CASSETTE SUB-FAMILY B MEMBER 10, MITOCHONDRIAL"/>
    <property type="match status" value="1"/>
</dbReference>
<dbReference type="Pfam" id="PF00664">
    <property type="entry name" value="ABC_membrane"/>
    <property type="match status" value="1"/>
</dbReference>
<dbReference type="InterPro" id="IPR039421">
    <property type="entry name" value="Type_1_exporter"/>
</dbReference>
<dbReference type="AlphaFoldDB" id="A0A9J6P052"/>
<evidence type="ECO:0000256" key="9">
    <source>
        <dbReference type="ARBA" id="ARBA00023136"/>
    </source>
</evidence>
<keyword evidence="14" id="KW-1185">Reference proteome</keyword>
<accession>A0A9J6P052</accession>
<evidence type="ECO:0000256" key="6">
    <source>
        <dbReference type="ARBA" id="ARBA00022807"/>
    </source>
</evidence>
<dbReference type="InterPro" id="IPR003593">
    <property type="entry name" value="AAA+_ATPase"/>
</dbReference>
<evidence type="ECO:0000313" key="14">
    <source>
        <dbReference type="Proteomes" id="UP001056429"/>
    </source>
</evidence>
<dbReference type="InterPro" id="IPR027417">
    <property type="entry name" value="P-loop_NTPase"/>
</dbReference>
<name>A0A9J6P052_9CLOT</name>
<keyword evidence="6" id="KW-0645">Protease</keyword>
<dbReference type="GO" id="GO:0008234">
    <property type="term" value="F:cysteine-type peptidase activity"/>
    <property type="evidence" value="ECO:0007669"/>
    <property type="project" value="UniProtKB-KW"/>
</dbReference>
<evidence type="ECO:0000256" key="5">
    <source>
        <dbReference type="ARBA" id="ARBA00022741"/>
    </source>
</evidence>
<dbReference type="InterPro" id="IPR003439">
    <property type="entry name" value="ABC_transporter-like_ATP-bd"/>
</dbReference>
<keyword evidence="4 10" id="KW-0812">Transmembrane</keyword>
<comment type="subcellular location">
    <subcellularLocation>
        <location evidence="1">Cell membrane</location>
        <topology evidence="1">Multi-pass membrane protein</topology>
    </subcellularLocation>
</comment>
<proteinExistence type="predicted"/>
<dbReference type="Gene3D" id="1.20.1560.10">
    <property type="entry name" value="ABC transporter type 1, transmembrane domain"/>
    <property type="match status" value="1"/>
</dbReference>
<dbReference type="EMBL" id="JAGSOJ010000001">
    <property type="protein sequence ID" value="MCM1989582.1"/>
    <property type="molecule type" value="Genomic_DNA"/>
</dbReference>
<evidence type="ECO:0000256" key="10">
    <source>
        <dbReference type="SAM" id="Phobius"/>
    </source>
</evidence>
<dbReference type="FunFam" id="3.40.50.300:FF:000299">
    <property type="entry name" value="ABC transporter ATP-binding protein/permease"/>
    <property type="match status" value="1"/>
</dbReference>
<dbReference type="GO" id="GO:0005886">
    <property type="term" value="C:plasma membrane"/>
    <property type="evidence" value="ECO:0007669"/>
    <property type="project" value="UniProtKB-SubCell"/>
</dbReference>
<dbReference type="GO" id="GO:0005524">
    <property type="term" value="F:ATP binding"/>
    <property type="evidence" value="ECO:0007669"/>
    <property type="project" value="UniProtKB-KW"/>
</dbReference>
<evidence type="ECO:0000256" key="1">
    <source>
        <dbReference type="ARBA" id="ARBA00004651"/>
    </source>
</evidence>
<gene>
    <name evidence="13" type="ORF">KDK92_07500</name>
</gene>
<protein>
    <submittedName>
        <fullName evidence="13">ABC transporter ATP-binding protein</fullName>
    </submittedName>
</protein>
<dbReference type="Proteomes" id="UP001056429">
    <property type="component" value="Unassembled WGS sequence"/>
</dbReference>
<keyword evidence="3" id="KW-1003">Cell membrane</keyword>
<dbReference type="InterPro" id="IPR036640">
    <property type="entry name" value="ABC1_TM_sf"/>
</dbReference>
<dbReference type="SUPFAM" id="SSF90123">
    <property type="entry name" value="ABC transporter transmembrane region"/>
    <property type="match status" value="1"/>
</dbReference>
<dbReference type="Gene3D" id="3.40.50.300">
    <property type="entry name" value="P-loop containing nucleotide triphosphate hydrolases"/>
    <property type="match status" value="1"/>
</dbReference>
<keyword evidence="6" id="KW-0788">Thiol protease</keyword>
<dbReference type="CDD" id="cd07346">
    <property type="entry name" value="ABC_6TM_exporters"/>
    <property type="match status" value="1"/>
</dbReference>
<sequence length="585" mass="65896">MKIRFKEYFSLFSKYLKSQWKSVIVLVTIVLVNIGIQIINPQIMKVFLDKAVEGEALKSLIGVAGIFIGLSFIQQIVTILETYTCQNIGWRATNELREDLIAHCINLDMDFHKTKQPGEMIERVDGDVNMLFEFFSSLVLDILSNLILIIGILVMFIFVNPVIGGIFTVYTIISLVVIRKYQLAGVKPWERAYEAEGKFWGMMDEELTNIEDIKSSGAVNYAIHKYLMRLKNVFHIKKKATMLGFKMWNLSTFIETSGIFIALVSGLYLWKYQGASIGTIYLIYEYTKRINNPLGMIRRRLGVLQKAEASILRVKELFEMKSSIKDGDMELEGNGPLDVEIKNLSFEYTQGIAVLKELSINIKRGKVLGILGRTGSGKTTLVRLLSKLYEPTEGKILLGGVPLNELSNDSVKNNMAYVTQDVHIYTSTIRDNLTLFDSSYNDDEIMSVLEELGLDEWIKSFPQGLDTVLNTSGVGLSAGEAQLLAFARILLKKPGLVILDEASSRIDSITEKIMEKAIDKITDNSTCIIIAHRLSTVKRADSILVLEEGKAVEIGAREELIKDKESRYSKLLQESMKGHHELLVN</sequence>
<dbReference type="SMART" id="SM00382">
    <property type="entry name" value="AAA"/>
    <property type="match status" value="1"/>
</dbReference>
<reference evidence="13" key="1">
    <citation type="journal article" date="2021" name="mSystems">
        <title>Bacteria and Archaea Synergistically Convert Glycine Betaine to Biogenic Methane in the Formosa Cold Seep of the South China Sea.</title>
        <authorList>
            <person name="Li L."/>
            <person name="Zhang W."/>
            <person name="Zhang S."/>
            <person name="Song L."/>
            <person name="Sun Q."/>
            <person name="Zhang H."/>
            <person name="Xiang H."/>
            <person name="Dong X."/>
        </authorList>
    </citation>
    <scope>NUCLEOTIDE SEQUENCE</scope>
    <source>
        <strain evidence="13">ZWT</strain>
    </source>
</reference>
<dbReference type="PROSITE" id="PS50929">
    <property type="entry name" value="ABC_TM1F"/>
    <property type="match status" value="1"/>
</dbReference>
<dbReference type="InterPro" id="IPR017871">
    <property type="entry name" value="ABC_transporter-like_CS"/>
</dbReference>
<keyword evidence="6" id="KW-0378">Hydrolase</keyword>
<feature type="domain" description="ABC transporter" evidence="11">
    <location>
        <begin position="339"/>
        <end position="573"/>
    </location>
</feature>
<evidence type="ECO:0000256" key="3">
    <source>
        <dbReference type="ARBA" id="ARBA00022475"/>
    </source>
</evidence>
<dbReference type="InterPro" id="IPR011527">
    <property type="entry name" value="ABC1_TM_dom"/>
</dbReference>
<keyword evidence="9 10" id="KW-0472">Membrane</keyword>
<feature type="transmembrane region" description="Helical" evidence="10">
    <location>
        <begin position="247"/>
        <end position="270"/>
    </location>
</feature>
<dbReference type="PROSITE" id="PS00211">
    <property type="entry name" value="ABC_TRANSPORTER_1"/>
    <property type="match status" value="1"/>
</dbReference>
<keyword evidence="2" id="KW-0813">Transport</keyword>
<reference evidence="13" key="2">
    <citation type="submission" date="2021-04" db="EMBL/GenBank/DDBJ databases">
        <authorList>
            <person name="Dong X."/>
        </authorList>
    </citation>
    <scope>NUCLEOTIDE SEQUENCE</scope>
    <source>
        <strain evidence="13">ZWT</strain>
    </source>
</reference>
<organism evidence="13 14">
    <name type="scientific">Oceanirhabdus seepicola</name>
    <dbReference type="NCBI Taxonomy" id="2828781"/>
    <lineage>
        <taxon>Bacteria</taxon>
        <taxon>Bacillati</taxon>
        <taxon>Bacillota</taxon>
        <taxon>Clostridia</taxon>
        <taxon>Eubacteriales</taxon>
        <taxon>Clostridiaceae</taxon>
        <taxon>Oceanirhabdus</taxon>
    </lineage>
</organism>
<dbReference type="PROSITE" id="PS50893">
    <property type="entry name" value="ABC_TRANSPORTER_2"/>
    <property type="match status" value="1"/>
</dbReference>
<dbReference type="GO" id="GO:0015421">
    <property type="term" value="F:ABC-type oligopeptide transporter activity"/>
    <property type="evidence" value="ECO:0007669"/>
    <property type="project" value="TreeGrafter"/>
</dbReference>
<feature type="transmembrane region" description="Helical" evidence="10">
    <location>
        <begin position="138"/>
        <end position="157"/>
    </location>
</feature>
<feature type="transmembrane region" description="Helical" evidence="10">
    <location>
        <begin position="59"/>
        <end position="80"/>
    </location>
</feature>
<keyword evidence="5" id="KW-0547">Nucleotide-binding</keyword>
<evidence type="ECO:0000259" key="12">
    <source>
        <dbReference type="PROSITE" id="PS50929"/>
    </source>
</evidence>
<feature type="domain" description="ABC transmembrane type-1" evidence="12">
    <location>
        <begin position="24"/>
        <end position="306"/>
    </location>
</feature>
<feature type="transmembrane region" description="Helical" evidence="10">
    <location>
        <begin position="163"/>
        <end position="181"/>
    </location>
</feature>
<dbReference type="Pfam" id="PF00005">
    <property type="entry name" value="ABC_tran"/>
    <property type="match status" value="1"/>
</dbReference>